<feature type="transmembrane region" description="Helical" evidence="6">
    <location>
        <begin position="32"/>
        <end position="61"/>
    </location>
</feature>
<protein>
    <submittedName>
        <fullName evidence="7">Putative PurR-regulated permease PerM</fullName>
    </submittedName>
</protein>
<evidence type="ECO:0000256" key="5">
    <source>
        <dbReference type="ARBA" id="ARBA00023136"/>
    </source>
</evidence>
<dbReference type="AlphaFoldDB" id="A0A4R7PDX6"/>
<keyword evidence="3 6" id="KW-0812">Transmembrane</keyword>
<dbReference type="PANTHER" id="PTHR21716:SF64">
    <property type="entry name" value="AI-2 TRANSPORT PROTEIN TQSA"/>
    <property type="match status" value="1"/>
</dbReference>
<feature type="transmembrane region" description="Helical" evidence="6">
    <location>
        <begin position="290"/>
        <end position="306"/>
    </location>
</feature>
<feature type="transmembrane region" description="Helical" evidence="6">
    <location>
        <begin position="240"/>
        <end position="260"/>
    </location>
</feature>
<evidence type="ECO:0000256" key="6">
    <source>
        <dbReference type="SAM" id="Phobius"/>
    </source>
</evidence>
<feature type="transmembrane region" description="Helical" evidence="6">
    <location>
        <begin position="266"/>
        <end position="285"/>
    </location>
</feature>
<evidence type="ECO:0000256" key="4">
    <source>
        <dbReference type="ARBA" id="ARBA00022989"/>
    </source>
</evidence>
<name>A0A4R7PDX6_9GAMM</name>
<feature type="transmembrane region" description="Helical" evidence="6">
    <location>
        <begin position="81"/>
        <end position="103"/>
    </location>
</feature>
<dbReference type="GO" id="GO:0016020">
    <property type="term" value="C:membrane"/>
    <property type="evidence" value="ECO:0007669"/>
    <property type="project" value="UniProtKB-SubCell"/>
</dbReference>
<reference evidence="7 8" key="1">
    <citation type="submission" date="2019-03" db="EMBL/GenBank/DDBJ databases">
        <title>Genomic Encyclopedia of Type Strains, Phase IV (KMG-IV): sequencing the most valuable type-strain genomes for metagenomic binning, comparative biology and taxonomic classification.</title>
        <authorList>
            <person name="Goeker M."/>
        </authorList>
    </citation>
    <scope>NUCLEOTIDE SEQUENCE [LARGE SCALE GENOMIC DNA]</scope>
    <source>
        <strain evidence="7 8">DSM 26377</strain>
    </source>
</reference>
<keyword evidence="8" id="KW-1185">Reference proteome</keyword>
<keyword evidence="5 6" id="KW-0472">Membrane</keyword>
<evidence type="ECO:0000256" key="3">
    <source>
        <dbReference type="ARBA" id="ARBA00022692"/>
    </source>
</evidence>
<dbReference type="EMBL" id="SOBT01000008">
    <property type="protein sequence ID" value="TDU31480.1"/>
    <property type="molecule type" value="Genomic_DNA"/>
</dbReference>
<evidence type="ECO:0000256" key="1">
    <source>
        <dbReference type="ARBA" id="ARBA00004141"/>
    </source>
</evidence>
<evidence type="ECO:0000313" key="7">
    <source>
        <dbReference type="EMBL" id="TDU31480.1"/>
    </source>
</evidence>
<comment type="similarity">
    <text evidence="2">Belongs to the autoinducer-2 exporter (AI-2E) (TC 2.A.86) family.</text>
</comment>
<keyword evidence="4 6" id="KW-1133">Transmembrane helix</keyword>
<organism evidence="7 8">
    <name type="scientific">Panacagrimonas perspica</name>
    <dbReference type="NCBI Taxonomy" id="381431"/>
    <lineage>
        <taxon>Bacteria</taxon>
        <taxon>Pseudomonadati</taxon>
        <taxon>Pseudomonadota</taxon>
        <taxon>Gammaproteobacteria</taxon>
        <taxon>Nevskiales</taxon>
        <taxon>Nevskiaceae</taxon>
        <taxon>Panacagrimonas</taxon>
    </lineage>
</organism>
<dbReference type="GO" id="GO:0055085">
    <property type="term" value="P:transmembrane transport"/>
    <property type="evidence" value="ECO:0007669"/>
    <property type="project" value="TreeGrafter"/>
</dbReference>
<dbReference type="InterPro" id="IPR002549">
    <property type="entry name" value="AI-2E-like"/>
</dbReference>
<comment type="caution">
    <text evidence="7">The sequence shown here is derived from an EMBL/GenBank/DDBJ whole genome shotgun (WGS) entry which is preliminary data.</text>
</comment>
<feature type="transmembrane region" description="Helical" evidence="6">
    <location>
        <begin position="168"/>
        <end position="191"/>
    </location>
</feature>
<dbReference type="Pfam" id="PF01594">
    <property type="entry name" value="AI-2E_transport"/>
    <property type="match status" value="1"/>
</dbReference>
<dbReference type="OrthoDB" id="5792512at2"/>
<gene>
    <name evidence="7" type="ORF">DFR24_0850</name>
</gene>
<accession>A0A4R7PDX6</accession>
<sequence>MSLPDADLSVAPADAGSGSALDRLRVRETWPWLVALGIFVLFCWLLSPILTPFVLGAGLAYAGDPIVDRLQRWHLSRTAGVCVVFLVITLAGLAGLVLLLPMLTDQLRVLLQNIPEWLAWLQNHGLQRIGVSLPDGLRLDAAGFKVIIAEHWSEASGMLKTVWTHVSASGGALFTAIANLLLVPVVTFYLLRDWDELVAWIRGVVPPRALPKIGGMARETDEVLGAFIRGQLTVMAALTVYYWIALWIAGLNLALLVGLIVGLISFVPYLGAIVGVLTAVIAMLVQTQELLPFVWLAVVFGIGQILESNVLTPLLVGDKIGLHPVAVIFAVMAGGQLFGFVGVMLALPVAAVIAVVLRETKKQWLQSRMYSHGAPAPAQAEAVATAGEGAATPPP</sequence>
<proteinExistence type="inferred from homology"/>
<comment type="subcellular location">
    <subcellularLocation>
        <location evidence="1">Membrane</location>
        <topology evidence="1">Multi-pass membrane protein</topology>
    </subcellularLocation>
</comment>
<dbReference type="PANTHER" id="PTHR21716">
    <property type="entry name" value="TRANSMEMBRANE PROTEIN"/>
    <property type="match status" value="1"/>
</dbReference>
<evidence type="ECO:0000256" key="2">
    <source>
        <dbReference type="ARBA" id="ARBA00009773"/>
    </source>
</evidence>
<dbReference type="Proteomes" id="UP000295341">
    <property type="component" value="Unassembled WGS sequence"/>
</dbReference>
<feature type="transmembrane region" description="Helical" evidence="6">
    <location>
        <begin position="326"/>
        <end position="357"/>
    </location>
</feature>
<evidence type="ECO:0000313" key="8">
    <source>
        <dbReference type="Proteomes" id="UP000295341"/>
    </source>
</evidence>